<comment type="caution">
    <text evidence="2">The sequence shown here is derived from an EMBL/GenBank/DDBJ whole genome shotgun (WGS) entry which is preliminary data.</text>
</comment>
<dbReference type="EMBL" id="JAMZMM010000177">
    <property type="protein sequence ID" value="MCP2730203.1"/>
    <property type="molecule type" value="Genomic_DNA"/>
</dbReference>
<evidence type="ECO:0000313" key="3">
    <source>
        <dbReference type="Proteomes" id="UP001204953"/>
    </source>
</evidence>
<keyword evidence="3" id="KW-1185">Reference proteome</keyword>
<name>A0AAE3GUV0_9CYAN</name>
<dbReference type="AlphaFoldDB" id="A0AAE3GUV0"/>
<dbReference type="Proteomes" id="UP001204953">
    <property type="component" value="Unassembled WGS sequence"/>
</dbReference>
<feature type="region of interest" description="Disordered" evidence="1">
    <location>
        <begin position="1"/>
        <end position="22"/>
    </location>
</feature>
<organism evidence="2 3">
    <name type="scientific">Limnofasciculus baicalensis BBK-W-15</name>
    <dbReference type="NCBI Taxonomy" id="2699891"/>
    <lineage>
        <taxon>Bacteria</taxon>
        <taxon>Bacillati</taxon>
        <taxon>Cyanobacteriota</taxon>
        <taxon>Cyanophyceae</taxon>
        <taxon>Coleofasciculales</taxon>
        <taxon>Coleofasciculaceae</taxon>
        <taxon>Limnofasciculus</taxon>
        <taxon>Limnofasciculus baicalensis</taxon>
    </lineage>
</organism>
<evidence type="ECO:0000313" key="2">
    <source>
        <dbReference type="EMBL" id="MCP2730203.1"/>
    </source>
</evidence>
<sequence>MLKPRYDPEEDKSRHLAARDSDCEEMAKRNGWDLVDIEPSGNRILPVDCVFDGKTEFPRPFHETDADWETDEDE</sequence>
<proteinExistence type="predicted"/>
<protein>
    <submittedName>
        <fullName evidence="2">Uncharacterized protein</fullName>
    </submittedName>
</protein>
<reference evidence="2" key="1">
    <citation type="submission" date="2022-06" db="EMBL/GenBank/DDBJ databases">
        <title>New cyanobacteria of genus Symplocastrum in benthos of Lake Baikal.</title>
        <authorList>
            <person name="Sorokovikova E."/>
            <person name="Tikhonova I."/>
            <person name="Krasnopeev A."/>
            <person name="Evseev P."/>
            <person name="Gladkikh A."/>
            <person name="Belykh O."/>
        </authorList>
    </citation>
    <scope>NUCLEOTIDE SEQUENCE</scope>
    <source>
        <strain evidence="2">BBK-W-15</strain>
    </source>
</reference>
<gene>
    <name evidence="2" type="ORF">NJ959_17365</name>
</gene>
<dbReference type="RefSeq" id="WP_254012967.1">
    <property type="nucleotide sequence ID" value="NZ_JAMZMM010000177.1"/>
</dbReference>
<evidence type="ECO:0000256" key="1">
    <source>
        <dbReference type="SAM" id="MobiDB-lite"/>
    </source>
</evidence>
<accession>A0AAE3GUV0</accession>